<organism evidence="1 2">
    <name type="scientific">Pontibacter diazotrophicus</name>
    <dbReference type="NCBI Taxonomy" id="1400979"/>
    <lineage>
        <taxon>Bacteria</taxon>
        <taxon>Pseudomonadati</taxon>
        <taxon>Bacteroidota</taxon>
        <taxon>Cytophagia</taxon>
        <taxon>Cytophagales</taxon>
        <taxon>Hymenobacteraceae</taxon>
        <taxon>Pontibacter</taxon>
    </lineage>
</organism>
<proteinExistence type="predicted"/>
<name>A0A3D8LCM8_9BACT</name>
<accession>A0A3D8LCM8</accession>
<evidence type="ECO:0000313" key="1">
    <source>
        <dbReference type="EMBL" id="RDV15034.1"/>
    </source>
</evidence>
<dbReference type="EMBL" id="QRGR01000011">
    <property type="protein sequence ID" value="RDV15034.1"/>
    <property type="molecule type" value="Genomic_DNA"/>
</dbReference>
<reference evidence="2" key="1">
    <citation type="submission" date="2018-08" db="EMBL/GenBank/DDBJ databases">
        <authorList>
            <person name="Liu Z.-W."/>
            <person name="Du Z.-J."/>
        </authorList>
    </citation>
    <scope>NUCLEOTIDE SEQUENCE [LARGE SCALE GENOMIC DNA]</scope>
    <source>
        <strain evidence="2">H4X</strain>
    </source>
</reference>
<comment type="caution">
    <text evidence="1">The sequence shown here is derived from an EMBL/GenBank/DDBJ whole genome shotgun (WGS) entry which is preliminary data.</text>
</comment>
<dbReference type="AlphaFoldDB" id="A0A3D8LCM8"/>
<evidence type="ECO:0000313" key="2">
    <source>
        <dbReference type="Proteomes" id="UP000256708"/>
    </source>
</evidence>
<protein>
    <submittedName>
        <fullName evidence="1">Uncharacterized protein</fullName>
    </submittedName>
</protein>
<keyword evidence="2" id="KW-1185">Reference proteome</keyword>
<gene>
    <name evidence="1" type="ORF">DXT99_12195</name>
</gene>
<sequence>MWRVSQLQEEANAHARKIEEAIIGYQTLAEEKDWVGTLFLGNYMRVHLMPEQYRLWREMEE</sequence>
<dbReference type="Proteomes" id="UP000256708">
    <property type="component" value="Unassembled WGS sequence"/>
</dbReference>